<gene>
    <name evidence="7" type="primary">RPA49</name>
    <name evidence="7" type="ORF">MEQU1_001247</name>
</gene>
<dbReference type="EMBL" id="CP119901">
    <property type="protein sequence ID" value="WFD22575.1"/>
    <property type="molecule type" value="Genomic_DNA"/>
</dbReference>
<evidence type="ECO:0000313" key="7">
    <source>
        <dbReference type="EMBL" id="WFD22575.1"/>
    </source>
</evidence>
<protein>
    <submittedName>
        <fullName evidence="7">DNA-directed RNA polymerase I subunit rpa49</fullName>
    </submittedName>
</protein>
<dbReference type="GO" id="GO:0000428">
    <property type="term" value="C:DNA-directed RNA polymerase complex"/>
    <property type="evidence" value="ECO:0007669"/>
    <property type="project" value="UniProtKB-KW"/>
</dbReference>
<accession>A0AAF0EBP1</accession>
<evidence type="ECO:0000256" key="3">
    <source>
        <dbReference type="ARBA" id="ARBA00022478"/>
    </source>
</evidence>
<comment type="subcellular location">
    <subcellularLocation>
        <location evidence="1">Nucleus</location>
        <location evidence="1">Nucleolus</location>
    </subcellularLocation>
</comment>
<comment type="similarity">
    <text evidence="2">Belongs to the eukaryotic RPA49/POLR1E RNA polymerase subunit family.</text>
</comment>
<dbReference type="InterPro" id="IPR009668">
    <property type="entry name" value="RNA_pol-assoc_fac_A49-like"/>
</dbReference>
<dbReference type="AlphaFoldDB" id="A0AAF0EBP1"/>
<evidence type="ECO:0000256" key="6">
    <source>
        <dbReference type="SAM" id="MobiDB-lite"/>
    </source>
</evidence>
<evidence type="ECO:0000256" key="5">
    <source>
        <dbReference type="ARBA" id="ARBA00023242"/>
    </source>
</evidence>
<sequence>MAPSSSSGKRRAADGAEMPASKKKSSHAKEQVKMVVEEGAGIGPALVSLSDFCPDKSTRFAMYGAPSDSVDNKEGENAPASMDDRLLLAADTGVMQYTSSNWGWGASAQAPAELRRETRGYSGDYLLGVYDPASKSVTLRKVPMFTLNRSVKALTNLSSMATDRGRDDHFDYTKARRDLGEAFGNKKQKQAARNMDRMKVNTEHMDNILEHVALGIDESSASLPSEVELTAALNASRALPKANLDAKEPAEVYPVDALVPPTVLKALHTRSLLKCTSSTELSKAMRVLTLPSPWLLPLLWQHVQTAQNDAGATSKAMELVQLGYVVAILLTFRKHTRLLSKGEEGVTLLSQKMRLPDHEKELVMEYLLSQFAEQSRGSQRYALNTHSSSTVTSTGETRLLATIVVLALHLDNFSVAPQRIAQELSVTTQRYVDLMSYMYRVNEICKSLGCSSSQSTQHGVDEEGIVSHQERRWRLRLPLSFPNQRKRAPARR</sequence>
<keyword evidence="4" id="KW-0804">Transcription</keyword>
<dbReference type="Pfam" id="PF06870">
    <property type="entry name" value="RNA_pol_I_A49"/>
    <property type="match status" value="1"/>
</dbReference>
<feature type="region of interest" description="Disordered" evidence="6">
    <location>
        <begin position="1"/>
        <end position="31"/>
    </location>
</feature>
<evidence type="ECO:0000313" key="8">
    <source>
        <dbReference type="Proteomes" id="UP001214415"/>
    </source>
</evidence>
<name>A0AAF0EBP1_9BASI</name>
<evidence type="ECO:0000256" key="1">
    <source>
        <dbReference type="ARBA" id="ARBA00004604"/>
    </source>
</evidence>
<keyword evidence="3 7" id="KW-0240">DNA-directed RNA polymerase</keyword>
<dbReference type="GO" id="GO:0006351">
    <property type="term" value="P:DNA-templated transcription"/>
    <property type="evidence" value="ECO:0007669"/>
    <property type="project" value="InterPro"/>
</dbReference>
<evidence type="ECO:0000256" key="4">
    <source>
        <dbReference type="ARBA" id="ARBA00023163"/>
    </source>
</evidence>
<proteinExistence type="inferred from homology"/>
<dbReference type="GO" id="GO:0003677">
    <property type="term" value="F:DNA binding"/>
    <property type="evidence" value="ECO:0007669"/>
    <property type="project" value="InterPro"/>
</dbReference>
<reference evidence="7" key="1">
    <citation type="submission" date="2023-03" db="EMBL/GenBank/DDBJ databases">
        <title>Mating type loci evolution in Malassezia.</title>
        <authorList>
            <person name="Coelho M.A."/>
        </authorList>
    </citation>
    <scope>NUCLEOTIDE SEQUENCE</scope>
    <source>
        <strain evidence="7">CBS 12830</strain>
    </source>
</reference>
<dbReference type="Proteomes" id="UP001214415">
    <property type="component" value="Chromosome 2"/>
</dbReference>
<dbReference type="GO" id="GO:0005730">
    <property type="term" value="C:nucleolus"/>
    <property type="evidence" value="ECO:0007669"/>
    <property type="project" value="UniProtKB-SubCell"/>
</dbReference>
<organism evidence="7 8">
    <name type="scientific">Malassezia equina</name>
    <dbReference type="NCBI Taxonomy" id="1381935"/>
    <lineage>
        <taxon>Eukaryota</taxon>
        <taxon>Fungi</taxon>
        <taxon>Dikarya</taxon>
        <taxon>Basidiomycota</taxon>
        <taxon>Ustilaginomycotina</taxon>
        <taxon>Malasseziomycetes</taxon>
        <taxon>Malasseziales</taxon>
        <taxon>Malasseziaceae</taxon>
        <taxon>Malassezia</taxon>
    </lineage>
</organism>
<keyword evidence="8" id="KW-1185">Reference proteome</keyword>
<dbReference type="PANTHER" id="PTHR14440">
    <property type="entry name" value="DNA-DIRECTED RNA POLYMERASE I SUBUNIT RPA49"/>
    <property type="match status" value="1"/>
</dbReference>
<keyword evidence="5" id="KW-0539">Nucleus</keyword>
<evidence type="ECO:0000256" key="2">
    <source>
        <dbReference type="ARBA" id="ARBA00009430"/>
    </source>
</evidence>